<reference evidence="2 5" key="5">
    <citation type="submission" date="2020-02" db="EMBL/GenBank/DDBJ databases">
        <title>Newly sequenced genome of strain CSTR1 showed variability in Candidatus Kuenenia stuttgartiensis genomes.</title>
        <authorList>
            <person name="Ding C."/>
            <person name="Adrian L."/>
        </authorList>
    </citation>
    <scope>NUCLEOTIDE SEQUENCE [LARGE SCALE GENOMIC DNA]</scope>
    <source>
        <strain evidence="2 5">CSTR1</strain>
    </source>
</reference>
<dbReference type="KEGG" id="kst:KSMBR1_3751"/>
<dbReference type="EMBL" id="CT573071">
    <property type="protein sequence ID" value="CAJ75388.1"/>
    <property type="molecule type" value="Genomic_DNA"/>
</dbReference>
<evidence type="ECO:0000313" key="2">
    <source>
        <dbReference type="EMBL" id="QII12289.1"/>
    </source>
</evidence>
<dbReference type="AlphaFoldDB" id="Q1Q5U9"/>
<reference evidence="1" key="2">
    <citation type="submission" date="2006-01" db="EMBL/GenBank/DDBJ databases">
        <authorList>
            <person name="Genoscope"/>
        </authorList>
    </citation>
    <scope>NUCLEOTIDE SEQUENCE</scope>
</reference>
<dbReference type="RefSeq" id="WP_164995065.1">
    <property type="nucleotide sequence ID" value="NZ_CP049055.1"/>
</dbReference>
<dbReference type="EMBL" id="LT934425">
    <property type="protein sequence ID" value="SOH06224.1"/>
    <property type="molecule type" value="Genomic_DNA"/>
</dbReference>
<organism evidence="1">
    <name type="scientific">Kuenenia stuttgartiensis</name>
    <dbReference type="NCBI Taxonomy" id="174633"/>
    <lineage>
        <taxon>Bacteria</taxon>
        <taxon>Pseudomonadati</taxon>
        <taxon>Planctomycetota</taxon>
        <taxon>Candidatus Brocadiia</taxon>
        <taxon>Candidatus Brocadiales</taxon>
        <taxon>Candidatus Brocadiaceae</taxon>
        <taxon>Candidatus Kuenenia</taxon>
    </lineage>
</organism>
<reference evidence="3" key="3">
    <citation type="submission" date="2017-10" db="EMBL/GenBank/DDBJ databases">
        <authorList>
            <person name="Banno H."/>
            <person name="Chua N.-H."/>
        </authorList>
    </citation>
    <scope>NUCLEOTIDE SEQUENCE [LARGE SCALE GENOMIC DNA]</scope>
    <source>
        <strain evidence="3">Kuenenia_mbr1_ru-nijmegen</strain>
    </source>
</reference>
<evidence type="ECO:0000313" key="1">
    <source>
        <dbReference type="EMBL" id="CAJ75388.1"/>
    </source>
</evidence>
<reference evidence="1" key="1">
    <citation type="journal article" date="2006" name="Nature">
        <title>Deciphering the evolution and metabolism of an anammox bacterium from a community genome.</title>
        <authorList>
            <person name="Strous M."/>
            <person name="Pelletier E."/>
            <person name="Mangenot S."/>
            <person name="Rattei T."/>
            <person name="Lehner A."/>
            <person name="Taylor M.W."/>
            <person name="Horn M."/>
            <person name="Daims H."/>
            <person name="Bartol-Mavel D."/>
            <person name="Wincker P."/>
            <person name="Barbe V."/>
            <person name="Fonknechten N."/>
            <person name="Vallenet D."/>
            <person name="Segurens B."/>
            <person name="Schenowitz-Truong C."/>
            <person name="Medigue C."/>
            <person name="Collingro A."/>
            <person name="Snel B."/>
            <person name="Dutilh B.E."/>
            <person name="OpDenCamp H.J.M."/>
            <person name="vanDerDrift C."/>
            <person name="Cirpus I."/>
            <person name="vanDePas-Schoonen K.T."/>
            <person name="Harhangi H.R."/>
            <person name="vanNiftrik L."/>
            <person name="Schmid M."/>
            <person name="Keltjens J."/>
            <person name="vanDeVossenberg J."/>
            <person name="Kartal B."/>
            <person name="Meier H."/>
            <person name="Frishman D."/>
            <person name="Huynen M.A."/>
            <person name="Mewes H."/>
            <person name="Weissenbach J."/>
            <person name="Jetten M.S.M."/>
            <person name="Wagner M."/>
            <person name="LePaslier D."/>
        </authorList>
    </citation>
    <scope>NUCLEOTIDE SEQUENCE</scope>
</reference>
<reference evidence="4" key="4">
    <citation type="submission" date="2017-10" db="EMBL/GenBank/DDBJ databases">
        <authorList>
            <person name="Frank J."/>
        </authorList>
    </citation>
    <scope>NUCLEOTIDE SEQUENCE [LARGE SCALE GENOMIC DNA]</scope>
</reference>
<sequence>MKTITLKSDSPETVAPLLKNAVEREEKIIMDTIRKSKEKINSLTKTLGVDTGKLMK</sequence>
<dbReference type="EMBL" id="CP049055">
    <property type="protein sequence ID" value="QII12289.1"/>
    <property type="molecule type" value="Genomic_DNA"/>
</dbReference>
<dbReference type="Proteomes" id="UP000221734">
    <property type="component" value="Chromosome Kuenenia_stuttgartiensis_MBR1"/>
</dbReference>
<dbReference type="Proteomes" id="UP000501926">
    <property type="component" value="Chromosome"/>
</dbReference>
<evidence type="ECO:0000313" key="4">
    <source>
        <dbReference type="Proteomes" id="UP000221734"/>
    </source>
</evidence>
<proteinExistence type="predicted"/>
<accession>Q1Q5U9</accession>
<protein>
    <submittedName>
        <fullName evidence="1">Uncharacterized protein</fullName>
    </submittedName>
</protein>
<evidence type="ECO:0000313" key="5">
    <source>
        <dbReference type="Proteomes" id="UP000501926"/>
    </source>
</evidence>
<keyword evidence="4" id="KW-1185">Reference proteome</keyword>
<evidence type="ECO:0000313" key="3">
    <source>
        <dbReference type="EMBL" id="SOH06224.1"/>
    </source>
</evidence>
<gene>
    <name evidence="2" type="ORF">KsCSTR_29100</name>
    <name evidence="3" type="ORF">KSMBR1_3751</name>
    <name evidence="1" type="ORF">kuste4626</name>
</gene>
<name>Q1Q5U9_KUEST</name>